<keyword evidence="3" id="KW-1185">Reference proteome</keyword>
<gene>
    <name evidence="2" type="ORF">RM530_17350</name>
</gene>
<dbReference type="EMBL" id="JAVRIC010000036">
    <property type="protein sequence ID" value="MDT0499112.1"/>
    <property type="molecule type" value="Genomic_DNA"/>
</dbReference>
<evidence type="ECO:0000259" key="1">
    <source>
        <dbReference type="Pfam" id="PF00561"/>
    </source>
</evidence>
<dbReference type="Gene3D" id="3.40.50.1820">
    <property type="entry name" value="alpha/beta hydrolase"/>
    <property type="match status" value="1"/>
</dbReference>
<dbReference type="InterPro" id="IPR029058">
    <property type="entry name" value="AB_hydrolase_fold"/>
</dbReference>
<dbReference type="InterPro" id="IPR000639">
    <property type="entry name" value="Epox_hydrolase-like"/>
</dbReference>
<dbReference type="PANTHER" id="PTHR43798:SF33">
    <property type="entry name" value="HYDROLASE, PUTATIVE (AFU_ORTHOLOGUE AFUA_2G14860)-RELATED"/>
    <property type="match status" value="1"/>
</dbReference>
<dbReference type="GO" id="GO:0016787">
    <property type="term" value="F:hydrolase activity"/>
    <property type="evidence" value="ECO:0007669"/>
    <property type="project" value="UniProtKB-KW"/>
</dbReference>
<organism evidence="2 3">
    <name type="scientific">Banduia mediterranea</name>
    <dbReference type="NCBI Taxonomy" id="3075609"/>
    <lineage>
        <taxon>Bacteria</taxon>
        <taxon>Pseudomonadati</taxon>
        <taxon>Pseudomonadota</taxon>
        <taxon>Gammaproteobacteria</taxon>
        <taxon>Nevskiales</taxon>
        <taxon>Algiphilaceae</taxon>
        <taxon>Banduia</taxon>
    </lineage>
</organism>
<dbReference type="Pfam" id="PF00561">
    <property type="entry name" value="Abhydrolase_1"/>
    <property type="match status" value="1"/>
</dbReference>
<keyword evidence="2" id="KW-0378">Hydrolase</keyword>
<name>A0ABU2WMN1_9GAMM</name>
<dbReference type="PRINTS" id="PR00111">
    <property type="entry name" value="ABHYDROLASE"/>
</dbReference>
<evidence type="ECO:0000313" key="3">
    <source>
        <dbReference type="Proteomes" id="UP001254608"/>
    </source>
</evidence>
<proteinExistence type="predicted"/>
<comment type="caution">
    <text evidence="2">The sequence shown here is derived from an EMBL/GenBank/DDBJ whole genome shotgun (WGS) entry which is preliminary data.</text>
</comment>
<reference evidence="2 3" key="1">
    <citation type="submission" date="2023-09" db="EMBL/GenBank/DDBJ databases">
        <authorList>
            <person name="Rey-Velasco X."/>
        </authorList>
    </citation>
    <scope>NUCLEOTIDE SEQUENCE [LARGE SCALE GENOMIC DNA]</scope>
    <source>
        <strain evidence="2 3">W345</strain>
    </source>
</reference>
<dbReference type="PANTHER" id="PTHR43798">
    <property type="entry name" value="MONOACYLGLYCEROL LIPASE"/>
    <property type="match status" value="1"/>
</dbReference>
<dbReference type="InterPro" id="IPR050266">
    <property type="entry name" value="AB_hydrolase_sf"/>
</dbReference>
<protein>
    <submittedName>
        <fullName evidence="2">Alpha/beta hydrolase</fullName>
    </submittedName>
</protein>
<dbReference type="PRINTS" id="PR00412">
    <property type="entry name" value="EPOXHYDRLASE"/>
</dbReference>
<dbReference type="SUPFAM" id="SSF53474">
    <property type="entry name" value="alpha/beta-Hydrolases"/>
    <property type="match status" value="1"/>
</dbReference>
<dbReference type="RefSeq" id="WP_311366521.1">
    <property type="nucleotide sequence ID" value="NZ_JAVRIC010000036.1"/>
</dbReference>
<dbReference type="Proteomes" id="UP001254608">
    <property type="component" value="Unassembled WGS sequence"/>
</dbReference>
<accession>A0ABU2WMN1</accession>
<sequence length="285" mass="32095">MSAPRSEFLRIRGLRFHVRRLGAADRPWLFVLHGWSDTARTFEPMLAPLAEHWQIVVPDLRGFGHSQWSGDTYWFPDYVADVDALVAHYCGSEPLCLLGHSMGAQIASLYAGLRPERVKRLALLDGLFMQDMPMDSAAKRYRGWLDSLARPPEVKRYASAEAFAAIIGRLYPRLSGPRAEWVSRRWSRPDAGGGVTVLADPIHRMNTPLPYQLEHSRAIWREVRAPTLLIDGAQSPFVLATPTDLRQSILDCFADHRHEVIADAGHMLHLDAPEATATLLREFLA</sequence>
<evidence type="ECO:0000313" key="2">
    <source>
        <dbReference type="EMBL" id="MDT0499112.1"/>
    </source>
</evidence>
<dbReference type="InterPro" id="IPR000073">
    <property type="entry name" value="AB_hydrolase_1"/>
</dbReference>
<feature type="domain" description="AB hydrolase-1" evidence="1">
    <location>
        <begin position="27"/>
        <end position="273"/>
    </location>
</feature>